<dbReference type="EMBL" id="JADKBR010000011">
    <property type="protein sequence ID" value="MBK8890649.1"/>
    <property type="molecule type" value="Genomic_DNA"/>
</dbReference>
<evidence type="ECO:0000256" key="1">
    <source>
        <dbReference type="SAM" id="MobiDB-lite"/>
    </source>
</evidence>
<evidence type="ECO:0000313" key="2">
    <source>
        <dbReference type="EMBL" id="MBK8890649.1"/>
    </source>
</evidence>
<reference evidence="2" key="1">
    <citation type="submission" date="2020-10" db="EMBL/GenBank/DDBJ databases">
        <title>Connecting structure to function with the recovery of over 1000 high-quality activated sludge metagenome-assembled genomes encoding full-length rRNA genes using long-read sequencing.</title>
        <authorList>
            <person name="Singleton C.M."/>
            <person name="Petriglieri F."/>
            <person name="Kristensen J.M."/>
            <person name="Kirkegaard R.H."/>
            <person name="Michaelsen T.Y."/>
            <person name="Andersen M.H."/>
            <person name="Karst S.M."/>
            <person name="Dueholm M.S."/>
            <person name="Nielsen P.H."/>
            <person name="Albertsen M."/>
        </authorList>
    </citation>
    <scope>NUCLEOTIDE SEQUENCE</scope>
    <source>
        <strain evidence="2">OdNE_18-Q3-R46-58_BAT3C.305</strain>
    </source>
</reference>
<dbReference type="Proteomes" id="UP000808146">
    <property type="component" value="Unassembled WGS sequence"/>
</dbReference>
<protein>
    <submittedName>
        <fullName evidence="2">Uncharacterized protein</fullName>
    </submittedName>
</protein>
<gene>
    <name evidence="2" type="ORF">IPN75_09725</name>
</gene>
<organism evidence="2 3">
    <name type="scientific">Candidatus Dechloromonas phosphorivorans</name>
    <dbReference type="NCBI Taxonomy" id="2899244"/>
    <lineage>
        <taxon>Bacteria</taxon>
        <taxon>Pseudomonadati</taxon>
        <taxon>Pseudomonadota</taxon>
        <taxon>Betaproteobacteria</taxon>
        <taxon>Rhodocyclales</taxon>
        <taxon>Azonexaceae</taxon>
        <taxon>Dechloromonas</taxon>
    </lineage>
</organism>
<dbReference type="AlphaFoldDB" id="A0A9D7LP83"/>
<evidence type="ECO:0000313" key="3">
    <source>
        <dbReference type="Proteomes" id="UP000808146"/>
    </source>
</evidence>
<feature type="region of interest" description="Disordered" evidence="1">
    <location>
        <begin position="1"/>
        <end position="20"/>
    </location>
</feature>
<accession>A0A9D7LP83</accession>
<comment type="caution">
    <text evidence="2">The sequence shown here is derived from an EMBL/GenBank/DDBJ whole genome shotgun (WGS) entry which is preliminary data.</text>
</comment>
<proteinExistence type="predicted"/>
<name>A0A9D7LP83_9RHOO</name>
<sequence length="146" mass="14886">MNDQTNPVATDQPEMAAKASERRRLVRGAVALAPLVLTLRSGALAAASCTGARLVRINQNNRIGADVAQGMGLTTSDVCFPNATICEGYPTGNGASTKIISAPTPGFNLTQNNNGSFNCGTSDLRGRQVAILSSASASSLGFGGNS</sequence>